<sequence length="232" mass="25966">MTIRYEFHLESGDSQTFDVSPDREAPSAAGSNLPDWTRLGHCQCSNCPLKASESPHCPAAADMVPVVDAFRREGAYQKVTVRVDDGRRIYEKTTTLEESLRSLLGLVMATSACPILSELKPMAIHHMPFASSDEFIMRSVSHYLLQQYFAQRNDETPDWKLDGLVSRNQRLQLVNQALWQRIHAVCEGDSNLKALLNFFSMASSVSVSLESQLRKLEAKLNSMEPGTYTPGL</sequence>
<keyword evidence="3" id="KW-1185">Reference proteome</keyword>
<gene>
    <name evidence="2" type="ORF">C8D92_10251</name>
    <name evidence="1" type="ORF">CF392_06645</name>
</gene>
<dbReference type="Proteomes" id="UP000218332">
    <property type="component" value="Unassembled WGS sequence"/>
</dbReference>
<comment type="caution">
    <text evidence="1">The sequence shown here is derived from an EMBL/GenBank/DDBJ whole genome shotgun (WGS) entry which is preliminary data.</text>
</comment>
<dbReference type="EMBL" id="QEKQ01000002">
    <property type="protein sequence ID" value="PVY78017.1"/>
    <property type="molecule type" value="Genomic_DNA"/>
</dbReference>
<evidence type="ECO:0000313" key="4">
    <source>
        <dbReference type="Proteomes" id="UP000245887"/>
    </source>
</evidence>
<protein>
    <submittedName>
        <fullName evidence="1">Uncharacterized protein</fullName>
    </submittedName>
</protein>
<organism evidence="1 3">
    <name type="scientific">Tamilnaduibacter salinus</name>
    <dbReference type="NCBI Taxonomy" id="1484056"/>
    <lineage>
        <taxon>Bacteria</taxon>
        <taxon>Pseudomonadati</taxon>
        <taxon>Pseudomonadota</taxon>
        <taxon>Gammaproteobacteria</taxon>
        <taxon>Pseudomonadales</taxon>
        <taxon>Marinobacteraceae</taxon>
        <taxon>Tamilnaduibacter</taxon>
    </lineage>
</organism>
<dbReference type="OrthoDB" id="9813686at2"/>
<dbReference type="RefSeq" id="WP_095610678.1">
    <property type="nucleotide sequence ID" value="NZ_NMPM01000032.1"/>
</dbReference>
<dbReference type="AlphaFoldDB" id="A0A2A2I4R4"/>
<dbReference type="EMBL" id="NMPM01000032">
    <property type="protein sequence ID" value="PAV26274.1"/>
    <property type="molecule type" value="Genomic_DNA"/>
</dbReference>
<proteinExistence type="predicted"/>
<accession>A0A2A2I4R4</accession>
<dbReference type="InterPro" id="IPR054196">
    <property type="entry name" value="DUF6901"/>
</dbReference>
<reference evidence="1 3" key="1">
    <citation type="submission" date="2017-07" db="EMBL/GenBank/DDBJ databases">
        <title>Tamlnaduibacter salinus (Mi-7) genome sequencing.</title>
        <authorList>
            <person name="Verma A."/>
            <person name="Krishnamurthi S."/>
        </authorList>
    </citation>
    <scope>NUCLEOTIDE SEQUENCE [LARGE SCALE GENOMIC DNA]</scope>
    <source>
        <strain evidence="1 3">Mi-7</strain>
    </source>
</reference>
<evidence type="ECO:0000313" key="1">
    <source>
        <dbReference type="EMBL" id="PAV26274.1"/>
    </source>
</evidence>
<dbReference type="Pfam" id="PF21842">
    <property type="entry name" value="DUF6901"/>
    <property type="match status" value="1"/>
</dbReference>
<reference evidence="2 4" key="2">
    <citation type="submission" date="2018-04" db="EMBL/GenBank/DDBJ databases">
        <title>Genomic Encyclopedia of Type Strains, Phase IV (KMG-IV): sequencing the most valuable type-strain genomes for metagenomic binning, comparative biology and taxonomic classification.</title>
        <authorList>
            <person name="Goeker M."/>
        </authorList>
    </citation>
    <scope>NUCLEOTIDE SEQUENCE [LARGE SCALE GENOMIC DNA]</scope>
    <source>
        <strain evidence="2 4">DSM 28688</strain>
    </source>
</reference>
<evidence type="ECO:0000313" key="2">
    <source>
        <dbReference type="EMBL" id="PVY78017.1"/>
    </source>
</evidence>
<dbReference type="Proteomes" id="UP000245887">
    <property type="component" value="Unassembled WGS sequence"/>
</dbReference>
<name>A0A2A2I4R4_9GAMM</name>
<evidence type="ECO:0000313" key="3">
    <source>
        <dbReference type="Proteomes" id="UP000218332"/>
    </source>
</evidence>